<name>A0A1T5GR22_9FLAO</name>
<sequence length="395" mass="46440">MNNFTLTNQQRKYFGIEPIQPSWDKVILQDKYQATILYFEGNTIKKQIISSDIYYKELQFEEQTKNREILLPKTSKGKEQKLTNSTLDKRKPIGNYVEVSVGYLTCGNFDTQKTFYSTRWDKKQQIEKTCEELILEYIDNSTPTSLKEVEMFSKEKRKNHKYKTGDYFRFKISREEYGFGRILLDINKIRKQKLIDTKNGLFYLMGPPLLIQIFAYKSFDKNVEIDFLDKQPKLPSDYIMDNLIFYGEYEIIGNRNVTNEEFDFPISYGKSIKFGSNNVFLQWGFIHLELPVKTFSKYLHIEGKSFSSNPYGYYSIGFDSAYGNFEIDNMLKNDGNLNFSEVNHYKAEYDLRNPNNSKIKEEIFNIFGLDSNKSYIENSIITSTPLPTSIIENIK</sequence>
<dbReference type="STRING" id="619805.SAMN05660477_03061"/>
<reference evidence="1 2" key="1">
    <citation type="submission" date="2017-02" db="EMBL/GenBank/DDBJ databases">
        <authorList>
            <person name="Peterson S.W."/>
        </authorList>
    </citation>
    <scope>NUCLEOTIDE SEQUENCE [LARGE SCALE GENOMIC DNA]</scope>
    <source>
        <strain evidence="1 2">DSM 22323</strain>
    </source>
</reference>
<evidence type="ECO:0000313" key="2">
    <source>
        <dbReference type="Proteomes" id="UP000191112"/>
    </source>
</evidence>
<dbReference type="Pfam" id="PF15428">
    <property type="entry name" value="Imm26"/>
    <property type="match status" value="1"/>
</dbReference>
<dbReference type="AlphaFoldDB" id="A0A1T5GR22"/>
<proteinExistence type="predicted"/>
<dbReference type="OrthoDB" id="1814150at2"/>
<dbReference type="RefSeq" id="WP_079668272.1">
    <property type="nucleotide sequence ID" value="NZ_FUYZ01000016.1"/>
</dbReference>
<evidence type="ECO:0000313" key="1">
    <source>
        <dbReference type="EMBL" id="SKC10841.1"/>
    </source>
</evidence>
<organism evidence="1 2">
    <name type="scientific">Soonwooa buanensis</name>
    <dbReference type="NCBI Taxonomy" id="619805"/>
    <lineage>
        <taxon>Bacteria</taxon>
        <taxon>Pseudomonadati</taxon>
        <taxon>Bacteroidota</taxon>
        <taxon>Flavobacteriia</taxon>
        <taxon>Flavobacteriales</taxon>
        <taxon>Weeksellaceae</taxon>
        <taxon>Chryseobacterium group</taxon>
        <taxon>Soonwooa</taxon>
    </lineage>
</organism>
<accession>A0A1T5GR22</accession>
<dbReference type="InterPro" id="IPR029278">
    <property type="entry name" value="Imm26"/>
</dbReference>
<protein>
    <submittedName>
        <fullName evidence="1">Immunity protein 26</fullName>
    </submittedName>
</protein>
<gene>
    <name evidence="1" type="ORF">SAMN05660477_03061</name>
</gene>
<dbReference type="EMBL" id="FUYZ01000016">
    <property type="protein sequence ID" value="SKC10841.1"/>
    <property type="molecule type" value="Genomic_DNA"/>
</dbReference>
<dbReference type="Proteomes" id="UP000191112">
    <property type="component" value="Unassembled WGS sequence"/>
</dbReference>
<keyword evidence="2" id="KW-1185">Reference proteome</keyword>